<keyword evidence="1" id="KW-0175">Coiled coil</keyword>
<proteinExistence type="predicted"/>
<feature type="compositionally biased region" description="Polar residues" evidence="2">
    <location>
        <begin position="134"/>
        <end position="149"/>
    </location>
</feature>
<gene>
    <name evidence="3" type="ORF">WA026_013663</name>
</gene>
<keyword evidence="4" id="KW-1185">Reference proteome</keyword>
<sequence length="159" mass="18589">MKVTLEDIQKIKIELDIIQKANKEKEEKIKTLRSTEGSLNFEKKEAEENLNKITERINDINEKISQLQTNIGNKEKLTKASEIQEIERENKEIDVKTIQYLKAAESQKKRRFAEKARTVKQERALNVVKLSQKRNTYDLTQDSDNSQDSMLLPKKKKTV</sequence>
<dbReference type="EMBL" id="JARQZJ010000097">
    <property type="protein sequence ID" value="KAK9885794.1"/>
    <property type="molecule type" value="Genomic_DNA"/>
</dbReference>
<organism evidence="3 4">
    <name type="scientific">Henosepilachna vigintioctopunctata</name>
    <dbReference type="NCBI Taxonomy" id="420089"/>
    <lineage>
        <taxon>Eukaryota</taxon>
        <taxon>Metazoa</taxon>
        <taxon>Ecdysozoa</taxon>
        <taxon>Arthropoda</taxon>
        <taxon>Hexapoda</taxon>
        <taxon>Insecta</taxon>
        <taxon>Pterygota</taxon>
        <taxon>Neoptera</taxon>
        <taxon>Endopterygota</taxon>
        <taxon>Coleoptera</taxon>
        <taxon>Polyphaga</taxon>
        <taxon>Cucujiformia</taxon>
        <taxon>Coccinelloidea</taxon>
        <taxon>Coccinellidae</taxon>
        <taxon>Epilachninae</taxon>
        <taxon>Epilachnini</taxon>
        <taxon>Henosepilachna</taxon>
    </lineage>
</organism>
<evidence type="ECO:0000313" key="4">
    <source>
        <dbReference type="Proteomes" id="UP001431783"/>
    </source>
</evidence>
<reference evidence="3 4" key="1">
    <citation type="submission" date="2023-03" db="EMBL/GenBank/DDBJ databases">
        <title>Genome insight into feeding habits of ladybird beetles.</title>
        <authorList>
            <person name="Li H.-S."/>
            <person name="Huang Y.-H."/>
            <person name="Pang H."/>
        </authorList>
    </citation>
    <scope>NUCLEOTIDE SEQUENCE [LARGE SCALE GENOMIC DNA]</scope>
    <source>
        <strain evidence="3">SYSU_2023b</strain>
        <tissue evidence="3">Whole body</tissue>
    </source>
</reference>
<comment type="caution">
    <text evidence="3">The sequence shown here is derived from an EMBL/GenBank/DDBJ whole genome shotgun (WGS) entry which is preliminary data.</text>
</comment>
<protein>
    <submittedName>
        <fullName evidence="3">Uncharacterized protein</fullName>
    </submittedName>
</protein>
<evidence type="ECO:0000313" key="3">
    <source>
        <dbReference type="EMBL" id="KAK9885794.1"/>
    </source>
</evidence>
<evidence type="ECO:0000256" key="2">
    <source>
        <dbReference type="SAM" id="MobiDB-lite"/>
    </source>
</evidence>
<dbReference type="Proteomes" id="UP001431783">
    <property type="component" value="Unassembled WGS sequence"/>
</dbReference>
<name>A0AAW1V1Q3_9CUCU</name>
<feature type="region of interest" description="Disordered" evidence="2">
    <location>
        <begin position="134"/>
        <end position="159"/>
    </location>
</feature>
<feature type="coiled-coil region" evidence="1">
    <location>
        <begin position="8"/>
        <end position="77"/>
    </location>
</feature>
<dbReference type="AlphaFoldDB" id="A0AAW1V1Q3"/>
<accession>A0AAW1V1Q3</accession>
<evidence type="ECO:0000256" key="1">
    <source>
        <dbReference type="SAM" id="Coils"/>
    </source>
</evidence>